<dbReference type="Proteomes" id="UP000799438">
    <property type="component" value="Unassembled WGS sequence"/>
</dbReference>
<evidence type="ECO:0000313" key="2">
    <source>
        <dbReference type="Proteomes" id="UP000799438"/>
    </source>
</evidence>
<organism evidence="1 2">
    <name type="scientific">Aplosporella prunicola CBS 121167</name>
    <dbReference type="NCBI Taxonomy" id="1176127"/>
    <lineage>
        <taxon>Eukaryota</taxon>
        <taxon>Fungi</taxon>
        <taxon>Dikarya</taxon>
        <taxon>Ascomycota</taxon>
        <taxon>Pezizomycotina</taxon>
        <taxon>Dothideomycetes</taxon>
        <taxon>Dothideomycetes incertae sedis</taxon>
        <taxon>Botryosphaeriales</taxon>
        <taxon>Aplosporellaceae</taxon>
        <taxon>Aplosporella</taxon>
    </lineage>
</organism>
<reference evidence="1" key="1">
    <citation type="journal article" date="2020" name="Stud. Mycol.">
        <title>101 Dothideomycetes genomes: a test case for predicting lifestyles and emergence of pathogens.</title>
        <authorList>
            <person name="Haridas S."/>
            <person name="Albert R."/>
            <person name="Binder M."/>
            <person name="Bloem J."/>
            <person name="Labutti K."/>
            <person name="Salamov A."/>
            <person name="Andreopoulos B."/>
            <person name="Baker S."/>
            <person name="Barry K."/>
            <person name="Bills G."/>
            <person name="Bluhm B."/>
            <person name="Cannon C."/>
            <person name="Castanera R."/>
            <person name="Culley D."/>
            <person name="Daum C."/>
            <person name="Ezra D."/>
            <person name="Gonzalez J."/>
            <person name="Henrissat B."/>
            <person name="Kuo A."/>
            <person name="Liang C."/>
            <person name="Lipzen A."/>
            <person name="Lutzoni F."/>
            <person name="Magnuson J."/>
            <person name="Mondo S."/>
            <person name="Nolan M."/>
            <person name="Ohm R."/>
            <person name="Pangilinan J."/>
            <person name="Park H.-J."/>
            <person name="Ramirez L."/>
            <person name="Alfaro M."/>
            <person name="Sun H."/>
            <person name="Tritt A."/>
            <person name="Yoshinaga Y."/>
            <person name="Zwiers L.-H."/>
            <person name="Turgeon B."/>
            <person name="Goodwin S."/>
            <person name="Spatafora J."/>
            <person name="Crous P."/>
            <person name="Grigoriev I."/>
        </authorList>
    </citation>
    <scope>NUCLEOTIDE SEQUENCE</scope>
    <source>
        <strain evidence="1">CBS 121167</strain>
    </source>
</reference>
<dbReference type="RefSeq" id="XP_033393095.1">
    <property type="nucleotide sequence ID" value="XM_033546459.1"/>
</dbReference>
<evidence type="ECO:0000313" key="1">
    <source>
        <dbReference type="EMBL" id="KAF2137379.1"/>
    </source>
</evidence>
<keyword evidence="2" id="KW-1185">Reference proteome</keyword>
<name>A0A6A6AZN4_9PEZI</name>
<gene>
    <name evidence="1" type="ORF">K452DRAFT_361918</name>
</gene>
<sequence>MSRQRRTDCGFVPGFFYALFLMDCLHRRLLTNYRYRVELRPRAIAGEERAVRRQDDRVYPLAQREKEDMTSVSRRLNTIDGRLDLGGESEESEDLETESLEQMMRLRLLNDRSEAVNRLDNVQQLLLRWRNKCTVCWVASRPAHHGLRGCTDRLGCHAYKEVLEIERAIYFARELVCYRCGVPKIICDQWVESNAVDKNFKRSTILKGCAFPGLVLETMYGIKQARKDVWERWLERLVSKDILHTNPDGSCKERREPLVQHLCQEAKEEQVGRELSQLGSINLVWEFE</sequence>
<dbReference type="AlphaFoldDB" id="A0A6A6AZN4"/>
<proteinExistence type="predicted"/>
<dbReference type="GeneID" id="54303965"/>
<dbReference type="EMBL" id="ML995503">
    <property type="protein sequence ID" value="KAF2137379.1"/>
    <property type="molecule type" value="Genomic_DNA"/>
</dbReference>
<accession>A0A6A6AZN4</accession>
<protein>
    <submittedName>
        <fullName evidence="1">Uncharacterized protein</fullName>
    </submittedName>
</protein>